<keyword evidence="2" id="KW-1185">Reference proteome</keyword>
<organism evidence="1 2">
    <name type="scientific">Acidovorax temperans</name>
    <dbReference type="NCBI Taxonomy" id="80878"/>
    <lineage>
        <taxon>Bacteria</taxon>
        <taxon>Pseudomonadati</taxon>
        <taxon>Pseudomonadota</taxon>
        <taxon>Betaproteobacteria</taxon>
        <taxon>Burkholderiales</taxon>
        <taxon>Comamonadaceae</taxon>
        <taxon>Acidovorax</taxon>
    </lineage>
</organism>
<reference evidence="1 2" key="1">
    <citation type="submission" date="2014-12" db="EMBL/GenBank/DDBJ databases">
        <title>Isolation of bacteria from lake water.</title>
        <authorList>
            <person name="Sheng K.-Y."/>
            <person name="Chin P.-S."/>
            <person name="Chan K.-G."/>
            <person name="Tan G.S."/>
        </authorList>
    </citation>
    <scope>NUCLEOTIDE SEQUENCE [LARGE SCALE GENOMIC DNA]</scope>
    <source>
        <strain evidence="1 2">KY4</strain>
    </source>
</reference>
<name>A0A0D7K7B1_9BURK</name>
<dbReference type="RefSeq" id="WP_044402171.1">
    <property type="nucleotide sequence ID" value="NZ_JXYQ01000073.1"/>
</dbReference>
<gene>
    <name evidence="1" type="ORF">RP29_18460</name>
</gene>
<sequence>MSLLLCLSILAAVVVIWCTVPALWVLCLPDVPMAHRRAAALCFGHASLRGLVMLPADLLAPLVVPFALLQTRWEDDELPRWARWWGNDVGINGDKFQWVMDPATGQGVPLPIPLADTPEARALCYWAPGHHPRSRWARWVWLGLRNRASALAVQLGHSADYAKPVDVWGDPTTSRSRAGWVLRHHNGVYQFHATRRLGALCLRTNYGYKVDFTTWQRPTLPVVCIAISALSWKEPDPLPAA</sequence>
<dbReference type="OrthoDB" id="8908219at2"/>
<dbReference type="Proteomes" id="UP000032566">
    <property type="component" value="Unassembled WGS sequence"/>
</dbReference>
<protein>
    <submittedName>
        <fullName evidence="1">Uncharacterized protein</fullName>
    </submittedName>
</protein>
<dbReference type="InterPro" id="IPR055762">
    <property type="entry name" value="DUF7338"/>
</dbReference>
<evidence type="ECO:0000313" key="1">
    <source>
        <dbReference type="EMBL" id="KJA09063.1"/>
    </source>
</evidence>
<accession>A0A0D7K7B1</accession>
<dbReference type="EMBL" id="JXYQ01000073">
    <property type="protein sequence ID" value="KJA09063.1"/>
    <property type="molecule type" value="Genomic_DNA"/>
</dbReference>
<comment type="caution">
    <text evidence="1">The sequence shown here is derived from an EMBL/GenBank/DDBJ whole genome shotgun (WGS) entry which is preliminary data.</text>
</comment>
<dbReference type="AlphaFoldDB" id="A0A0D7K7B1"/>
<dbReference type="Pfam" id="PF24027">
    <property type="entry name" value="DUF7338"/>
    <property type="match status" value="1"/>
</dbReference>
<proteinExistence type="predicted"/>
<evidence type="ECO:0000313" key="2">
    <source>
        <dbReference type="Proteomes" id="UP000032566"/>
    </source>
</evidence>
<dbReference type="PATRIC" id="fig|80878.5.peg.3658"/>
<dbReference type="STRING" id="80878.RP29_18460"/>